<reference evidence="11 12" key="1">
    <citation type="journal article" date="2018" name="Mol. Biol. Evol.">
        <title>Broad Genomic Sampling Reveals a Smut Pathogenic Ancestry of the Fungal Clade Ustilaginomycotina.</title>
        <authorList>
            <person name="Kijpornyongpan T."/>
            <person name="Mondo S.J."/>
            <person name="Barry K."/>
            <person name="Sandor L."/>
            <person name="Lee J."/>
            <person name="Lipzen A."/>
            <person name="Pangilinan J."/>
            <person name="LaButti K."/>
            <person name="Hainaut M."/>
            <person name="Henrissat B."/>
            <person name="Grigoriev I.V."/>
            <person name="Spatafora J.W."/>
            <person name="Aime M.C."/>
        </authorList>
    </citation>
    <scope>NUCLEOTIDE SEQUENCE [LARGE SCALE GENOMIC DNA]</scope>
    <source>
        <strain evidence="11 12">MCA 3882</strain>
    </source>
</reference>
<dbReference type="GeneID" id="37024323"/>
<dbReference type="SUPFAM" id="SSF74788">
    <property type="entry name" value="Cullin repeat-like"/>
    <property type="match status" value="1"/>
</dbReference>
<evidence type="ECO:0000256" key="3">
    <source>
        <dbReference type="ARBA" id="ARBA00022499"/>
    </source>
</evidence>
<dbReference type="AlphaFoldDB" id="A0A316V9V5"/>
<dbReference type="InterPro" id="IPR059120">
    <property type="entry name" value="Cullin-like_AB"/>
</dbReference>
<evidence type="ECO:0000256" key="4">
    <source>
        <dbReference type="ARBA" id="ARBA00022786"/>
    </source>
</evidence>
<dbReference type="FunFam" id="1.20.1310.10:FF:000007">
    <property type="entry name" value="Cullin 1"/>
    <property type="match status" value="1"/>
</dbReference>
<evidence type="ECO:0000256" key="2">
    <source>
        <dbReference type="ARBA" id="ARBA00006019"/>
    </source>
</evidence>
<dbReference type="FunCoup" id="A0A316V9V5">
    <property type="interactions" value="490"/>
</dbReference>
<dbReference type="FunFam" id="1.20.1310.10:FF:000011">
    <property type="entry name" value="Cullin 1"/>
    <property type="match status" value="1"/>
</dbReference>
<keyword evidence="4" id="KW-0833">Ubl conjugation pathway</keyword>
<comment type="pathway">
    <text evidence="1">Protein modification; protein ubiquitination.</text>
</comment>
<dbReference type="InterPro" id="IPR001373">
    <property type="entry name" value="Cullin_N"/>
</dbReference>
<evidence type="ECO:0000256" key="7">
    <source>
        <dbReference type="PROSITE-ProRule" id="PRU00330"/>
    </source>
</evidence>
<dbReference type="Gene3D" id="1.20.1310.10">
    <property type="entry name" value="Cullin Repeats"/>
    <property type="match status" value="4"/>
</dbReference>
<evidence type="ECO:0000313" key="12">
    <source>
        <dbReference type="Proteomes" id="UP000245771"/>
    </source>
</evidence>
<feature type="domain" description="Cullin family profile" evidence="10">
    <location>
        <begin position="417"/>
        <end position="646"/>
    </location>
</feature>
<dbReference type="InterPro" id="IPR036388">
    <property type="entry name" value="WH-like_DNA-bd_sf"/>
</dbReference>
<keyword evidence="5" id="KW-0832">Ubl conjugation</keyword>
<dbReference type="OrthoDB" id="27073at2759"/>
<feature type="region of interest" description="Disordered" evidence="9">
    <location>
        <begin position="1"/>
        <end position="20"/>
    </location>
</feature>
<accession>A0A316V9V5</accession>
<comment type="similarity">
    <text evidence="2 7 8">Belongs to the cullin family.</text>
</comment>
<dbReference type="InterPro" id="IPR045093">
    <property type="entry name" value="Cullin"/>
</dbReference>
<dbReference type="GO" id="GO:0031146">
    <property type="term" value="P:SCF-dependent proteasomal ubiquitin-dependent protein catabolic process"/>
    <property type="evidence" value="ECO:0007669"/>
    <property type="project" value="UniProtKB-ARBA"/>
</dbReference>
<dbReference type="GO" id="GO:0019005">
    <property type="term" value="C:SCF ubiquitin ligase complex"/>
    <property type="evidence" value="ECO:0007669"/>
    <property type="project" value="UniProtKB-ARBA"/>
</dbReference>
<evidence type="ECO:0000256" key="9">
    <source>
        <dbReference type="SAM" id="MobiDB-lite"/>
    </source>
</evidence>
<dbReference type="GO" id="GO:0031625">
    <property type="term" value="F:ubiquitin protein ligase binding"/>
    <property type="evidence" value="ECO:0007669"/>
    <property type="project" value="InterPro"/>
</dbReference>
<dbReference type="InterPro" id="IPR016159">
    <property type="entry name" value="Cullin_repeat-like_dom_sf"/>
</dbReference>
<dbReference type="RefSeq" id="XP_025353533.1">
    <property type="nucleotide sequence ID" value="XM_025502542.1"/>
</dbReference>
<sequence length="765" mass="87938">MTTNGFSVAKPSAGSSTLPQAHDLPGTWKFLQEGIEVMMERCTEGMSYKRYMEMYTVAYNYCTSSRLNGQQMNGDHSFRSGATLMGADLYNNLSAYFQQHLIAIRKGADNLSDEALLKFYADQWDQYTAGANFVHRLFVYLNRHWVKREKEEGRRVYTVYTLALVQWKKHLFEHVKAKQKLVNALLKLIEKQRNNEVIEISLVKKVVDSLVSLGLDDNDATKLNLDVYKEEFEKHYITATEIYYKAESDAYVASTSVVDYMRKAEKRLKEEEERVELFLHPSTRNKLIAACENVLIRGHSQLLWDEFQPLLDAEKSDDLNRIYTLLSRIQGGLEPLREQFDGQVKRTGLAAVEKVAGESGEAMDPSAYVTALLGVHSKNLNTVITSFHHEAGFLASLDKACRSFMNINKATGLNTSKSPELLARYTDSMLKKSNKTADESSLEDQLTQIMVIFKYMEDKDVFQKFYSKMLAGRLINSNSASDDAEASMIAKLKEACGYEYTSKLQRMFTDMGLSKELNDTFKETQQNSGQESDMDFYVLILGSNFWPVTDFDTPYIIPTEFSEAYKRFELFYGAKHSGRKLKWVWRLNKNEIKTNYLSQKLIFQTSAYQTAILLQYNTTDELTQDELMKGTGLEESIIKPILALLTRAKVLLNDGSTYKLNKDFKSKKLRVNLNLPVKSEQKAESNDVMKNVDEDRKLLLQATIVRIMKARKQLRHAQLIQEVVQQVQSRFQPKIPDIKKAIDHLLDKEYIERVEDQKDLYNYLA</sequence>
<evidence type="ECO:0000256" key="8">
    <source>
        <dbReference type="RuleBase" id="RU003829"/>
    </source>
</evidence>
<dbReference type="PROSITE" id="PS01256">
    <property type="entry name" value="CULLIN_1"/>
    <property type="match status" value="1"/>
</dbReference>
<dbReference type="STRING" id="1280837.A0A316V9V5"/>
<evidence type="ECO:0000313" key="11">
    <source>
        <dbReference type="EMBL" id="PWN33231.1"/>
    </source>
</evidence>
<gene>
    <name evidence="11" type="ORF">FA14DRAFT_59535</name>
</gene>
<dbReference type="FunFam" id="1.10.10.10:FF:000014">
    <property type="entry name" value="Cullin 1"/>
    <property type="match status" value="1"/>
</dbReference>
<dbReference type="InterPro" id="IPR016157">
    <property type="entry name" value="Cullin_CS"/>
</dbReference>
<dbReference type="InterPro" id="IPR036317">
    <property type="entry name" value="Cullin_homology_sf"/>
</dbReference>
<dbReference type="SMART" id="SM00884">
    <property type="entry name" value="Cullin_Nedd8"/>
    <property type="match status" value="1"/>
</dbReference>
<dbReference type="SUPFAM" id="SSF46785">
    <property type="entry name" value="Winged helix' DNA-binding domain"/>
    <property type="match status" value="1"/>
</dbReference>
<dbReference type="InterPro" id="IPR036390">
    <property type="entry name" value="WH_DNA-bd_sf"/>
</dbReference>
<name>A0A316V9V5_9BASI</name>
<dbReference type="FunFam" id="1.20.1310.10:FF:000029">
    <property type="entry name" value="Cullin homolog 1"/>
    <property type="match status" value="1"/>
</dbReference>
<organism evidence="11 12">
    <name type="scientific">Meira miltonrushii</name>
    <dbReference type="NCBI Taxonomy" id="1280837"/>
    <lineage>
        <taxon>Eukaryota</taxon>
        <taxon>Fungi</taxon>
        <taxon>Dikarya</taxon>
        <taxon>Basidiomycota</taxon>
        <taxon>Ustilaginomycotina</taxon>
        <taxon>Exobasidiomycetes</taxon>
        <taxon>Exobasidiales</taxon>
        <taxon>Brachybasidiaceae</taxon>
        <taxon>Meira</taxon>
    </lineage>
</organism>
<protein>
    <recommendedName>
        <fullName evidence="6">Cullin-1</fullName>
    </recommendedName>
</protein>
<dbReference type="InterPro" id="IPR016158">
    <property type="entry name" value="Cullin_homology"/>
</dbReference>
<dbReference type="Proteomes" id="UP000245771">
    <property type="component" value="Unassembled WGS sequence"/>
</dbReference>
<dbReference type="FunFam" id="1.20.1310.10:FF:000026">
    <property type="entry name" value="Cullin 1"/>
    <property type="match status" value="1"/>
</dbReference>
<dbReference type="Pfam" id="PF00888">
    <property type="entry name" value="Cullin"/>
    <property type="match status" value="1"/>
</dbReference>
<evidence type="ECO:0000256" key="5">
    <source>
        <dbReference type="ARBA" id="ARBA00022843"/>
    </source>
</evidence>
<dbReference type="InterPro" id="IPR019559">
    <property type="entry name" value="Cullin_neddylation_domain"/>
</dbReference>
<dbReference type="InParanoid" id="A0A316V9V5"/>
<dbReference type="EMBL" id="KZ819604">
    <property type="protein sequence ID" value="PWN33231.1"/>
    <property type="molecule type" value="Genomic_DNA"/>
</dbReference>
<proteinExistence type="inferred from homology"/>
<dbReference type="PANTHER" id="PTHR11932">
    <property type="entry name" value="CULLIN"/>
    <property type="match status" value="1"/>
</dbReference>
<keyword evidence="3" id="KW-1017">Isopeptide bond</keyword>
<evidence type="ECO:0000256" key="6">
    <source>
        <dbReference type="ARBA" id="ARBA00069612"/>
    </source>
</evidence>
<dbReference type="SMART" id="SM00182">
    <property type="entry name" value="CULLIN"/>
    <property type="match status" value="1"/>
</dbReference>
<keyword evidence="12" id="KW-1185">Reference proteome</keyword>
<dbReference type="SUPFAM" id="SSF75632">
    <property type="entry name" value="Cullin homology domain"/>
    <property type="match status" value="1"/>
</dbReference>
<dbReference type="Gene3D" id="4.10.1030.10">
    <property type="entry name" value="Ring Box Chain A, domain 5"/>
    <property type="match status" value="1"/>
</dbReference>
<dbReference type="PROSITE" id="PS50069">
    <property type="entry name" value="CULLIN_2"/>
    <property type="match status" value="1"/>
</dbReference>
<dbReference type="Gene3D" id="1.10.10.10">
    <property type="entry name" value="Winged helix-like DNA-binding domain superfamily/Winged helix DNA-binding domain"/>
    <property type="match status" value="2"/>
</dbReference>
<evidence type="ECO:0000256" key="1">
    <source>
        <dbReference type="ARBA" id="ARBA00004906"/>
    </source>
</evidence>
<dbReference type="Pfam" id="PF26557">
    <property type="entry name" value="Cullin_AB"/>
    <property type="match status" value="1"/>
</dbReference>
<evidence type="ECO:0000259" key="10">
    <source>
        <dbReference type="PROSITE" id="PS50069"/>
    </source>
</evidence>
<dbReference type="Pfam" id="PF10557">
    <property type="entry name" value="Cullin_Nedd8"/>
    <property type="match status" value="1"/>
</dbReference>